<evidence type="ECO:0000313" key="2">
    <source>
        <dbReference type="EMBL" id="MBU2692264.1"/>
    </source>
</evidence>
<reference evidence="2" key="1">
    <citation type="submission" date="2021-05" db="EMBL/GenBank/DDBJ databases">
        <title>Energy efficiency and biological interactions define the core microbiome of deep oligotrophic groundwater.</title>
        <authorList>
            <person name="Mehrshad M."/>
            <person name="Lopez-Fernandez M."/>
            <person name="Bell E."/>
            <person name="Bernier-Latmani R."/>
            <person name="Bertilsson S."/>
            <person name="Dopson M."/>
        </authorList>
    </citation>
    <scope>NUCLEOTIDE SEQUENCE</scope>
    <source>
        <strain evidence="2">Modern_marine.mb.64</strain>
    </source>
</reference>
<comment type="caution">
    <text evidence="2">The sequence shown here is derived from an EMBL/GenBank/DDBJ whole genome shotgun (WGS) entry which is preliminary data.</text>
</comment>
<evidence type="ECO:0000313" key="3">
    <source>
        <dbReference type="Proteomes" id="UP000777784"/>
    </source>
</evidence>
<dbReference type="EMBL" id="JAHJDP010000087">
    <property type="protein sequence ID" value="MBU2692264.1"/>
    <property type="molecule type" value="Genomic_DNA"/>
</dbReference>
<feature type="domain" description="Metallo-beta-lactamase" evidence="1">
    <location>
        <begin position="7"/>
        <end position="192"/>
    </location>
</feature>
<dbReference type="AlphaFoldDB" id="A0A948RZ62"/>
<dbReference type="InterPro" id="IPR001279">
    <property type="entry name" value="Metallo-B-lactamas"/>
</dbReference>
<name>A0A948RZ62_UNCEI</name>
<dbReference type="InterPro" id="IPR036866">
    <property type="entry name" value="RibonucZ/Hydroxyglut_hydro"/>
</dbReference>
<dbReference type="Gene3D" id="3.60.15.10">
    <property type="entry name" value="Ribonuclease Z/Hydroxyacylglutathione hydrolase-like"/>
    <property type="match status" value="1"/>
</dbReference>
<dbReference type="PANTHER" id="PTHR43546:SF3">
    <property type="entry name" value="UPF0173 METAL-DEPENDENT HYDROLASE MJ1163"/>
    <property type="match status" value="1"/>
</dbReference>
<dbReference type="SUPFAM" id="SSF56281">
    <property type="entry name" value="Metallo-hydrolase/oxidoreductase"/>
    <property type="match status" value="1"/>
</dbReference>
<proteinExistence type="predicted"/>
<accession>A0A948RZ62</accession>
<dbReference type="Pfam" id="PF12706">
    <property type="entry name" value="Lactamase_B_2"/>
    <property type="match status" value="1"/>
</dbReference>
<dbReference type="SMART" id="SM00849">
    <property type="entry name" value="Lactamase_B"/>
    <property type="match status" value="1"/>
</dbReference>
<dbReference type="Proteomes" id="UP000777784">
    <property type="component" value="Unassembled WGS sequence"/>
</dbReference>
<dbReference type="InterPro" id="IPR050114">
    <property type="entry name" value="UPF0173_UPF0282_UlaG_hydrolase"/>
</dbReference>
<organism evidence="2 3">
    <name type="scientific">Eiseniibacteriota bacterium</name>
    <dbReference type="NCBI Taxonomy" id="2212470"/>
    <lineage>
        <taxon>Bacteria</taxon>
        <taxon>Candidatus Eiseniibacteriota</taxon>
    </lineage>
</organism>
<sequence>MQITMIGHSTVLIETGGQKIITDPYFGVGGNIAYARLAPPAKIREEVRDVNLVLISHNHWDHTDPRFLRALGEDVPVLAPRWAKWLTKLQGAKTLIGMKAWEEKRFGTVTVTAVPALHLAVTNGYVIESEEKRSYFAGDTCHRPFMKEIGRRFQLDVALMPVTTFRIPMTMGEKGAVRAVRDLRPKVVIPIHLGIKPRSPLLRTKHSPDGFAQRVRKAGLEVEIVNLKEGESWSLQ</sequence>
<evidence type="ECO:0000259" key="1">
    <source>
        <dbReference type="SMART" id="SM00849"/>
    </source>
</evidence>
<dbReference type="PANTHER" id="PTHR43546">
    <property type="entry name" value="UPF0173 METAL-DEPENDENT HYDROLASE MJ1163-RELATED"/>
    <property type="match status" value="1"/>
</dbReference>
<protein>
    <submittedName>
        <fullName evidence="2">MBL fold metallo-hydrolase</fullName>
    </submittedName>
</protein>
<gene>
    <name evidence="2" type="ORF">KJ970_15180</name>
</gene>